<evidence type="ECO:0000313" key="2">
    <source>
        <dbReference type="Proteomes" id="UP001239111"/>
    </source>
</evidence>
<reference evidence="1" key="1">
    <citation type="submission" date="2023-04" db="EMBL/GenBank/DDBJ databases">
        <title>A chromosome-level genome assembly of the parasitoid wasp Eretmocerus hayati.</title>
        <authorList>
            <person name="Zhong Y."/>
            <person name="Liu S."/>
            <person name="Liu Y."/>
        </authorList>
    </citation>
    <scope>NUCLEOTIDE SEQUENCE</scope>
    <source>
        <strain evidence="1">ZJU_SS_LIU_2023</strain>
    </source>
</reference>
<sequence>MFIRPNQPETPTPIEDNLDEDVIIGEVRSEDNSEDQDDDDLGGGEYSSRSPIRADEESAERANESRVDEIRERGRQDRKLDCLQTSVSKLTNQVTNLLEVTTNLLKTDIRERKSIRRDINTQNIDELSIRVEKYSKEVRELRNRKDFSQSPAKSSMTRSVSSINNENPRGEQTSVQVRATIESQRGTSTARENVNLSLLASEKDSLISSKFLDSTTGDRTYNLKKGMTWS</sequence>
<protein>
    <submittedName>
        <fullName evidence="1">Uncharacterized protein</fullName>
    </submittedName>
</protein>
<keyword evidence="2" id="KW-1185">Reference proteome</keyword>
<evidence type="ECO:0000313" key="1">
    <source>
        <dbReference type="EMBL" id="KAJ8676869.1"/>
    </source>
</evidence>
<gene>
    <name evidence="1" type="ORF">QAD02_012656</name>
</gene>
<proteinExistence type="predicted"/>
<accession>A0ACC2P023</accession>
<dbReference type="EMBL" id="CM056742">
    <property type="protein sequence ID" value="KAJ8676869.1"/>
    <property type="molecule type" value="Genomic_DNA"/>
</dbReference>
<name>A0ACC2P023_9HYME</name>
<organism evidence="1 2">
    <name type="scientific">Eretmocerus hayati</name>
    <dbReference type="NCBI Taxonomy" id="131215"/>
    <lineage>
        <taxon>Eukaryota</taxon>
        <taxon>Metazoa</taxon>
        <taxon>Ecdysozoa</taxon>
        <taxon>Arthropoda</taxon>
        <taxon>Hexapoda</taxon>
        <taxon>Insecta</taxon>
        <taxon>Pterygota</taxon>
        <taxon>Neoptera</taxon>
        <taxon>Endopterygota</taxon>
        <taxon>Hymenoptera</taxon>
        <taxon>Apocrita</taxon>
        <taxon>Proctotrupomorpha</taxon>
        <taxon>Chalcidoidea</taxon>
        <taxon>Aphelinidae</taxon>
        <taxon>Aphelininae</taxon>
        <taxon>Eretmocerus</taxon>
    </lineage>
</organism>
<dbReference type="Proteomes" id="UP001239111">
    <property type="component" value="Chromosome 2"/>
</dbReference>
<comment type="caution">
    <text evidence="1">The sequence shown here is derived from an EMBL/GenBank/DDBJ whole genome shotgun (WGS) entry which is preliminary data.</text>
</comment>